<comment type="caution">
    <text evidence="9">The sequence shown here is derived from an EMBL/GenBank/DDBJ whole genome shotgun (WGS) entry which is preliminary data.</text>
</comment>
<dbReference type="Proteomes" id="UP001474421">
    <property type="component" value="Unassembled WGS sequence"/>
</dbReference>
<evidence type="ECO:0000256" key="4">
    <source>
        <dbReference type="ARBA" id="ARBA00016380"/>
    </source>
</evidence>
<dbReference type="PANTHER" id="PTHR31740:SF2">
    <property type="entry name" value="CENTROMERE PROTEIN L"/>
    <property type="match status" value="1"/>
</dbReference>
<name>A0AAW1BPE8_CROAD</name>
<dbReference type="GO" id="GO:0005634">
    <property type="term" value="C:nucleus"/>
    <property type="evidence" value="ECO:0007669"/>
    <property type="project" value="UniProtKB-SubCell"/>
</dbReference>
<dbReference type="Pfam" id="PF13092">
    <property type="entry name" value="CENP-L"/>
    <property type="match status" value="1"/>
</dbReference>
<accession>A0AAW1BPE8</accession>
<proteinExistence type="inferred from homology"/>
<dbReference type="PANTHER" id="PTHR31740">
    <property type="entry name" value="CENTROMERE PROTEIN L"/>
    <property type="match status" value="1"/>
</dbReference>
<keyword evidence="6" id="KW-0539">Nucleus</keyword>
<organism evidence="9 10">
    <name type="scientific">Crotalus adamanteus</name>
    <name type="common">Eastern diamondback rattlesnake</name>
    <dbReference type="NCBI Taxonomy" id="8729"/>
    <lineage>
        <taxon>Eukaryota</taxon>
        <taxon>Metazoa</taxon>
        <taxon>Chordata</taxon>
        <taxon>Craniata</taxon>
        <taxon>Vertebrata</taxon>
        <taxon>Euteleostomi</taxon>
        <taxon>Lepidosauria</taxon>
        <taxon>Squamata</taxon>
        <taxon>Bifurcata</taxon>
        <taxon>Unidentata</taxon>
        <taxon>Episquamata</taxon>
        <taxon>Toxicofera</taxon>
        <taxon>Serpentes</taxon>
        <taxon>Colubroidea</taxon>
        <taxon>Viperidae</taxon>
        <taxon>Crotalinae</taxon>
        <taxon>Crotalus</taxon>
    </lineage>
</organism>
<comment type="subcellular location">
    <subcellularLocation>
        <location evidence="2">Chromosome</location>
        <location evidence="2">Centromere</location>
    </subcellularLocation>
    <subcellularLocation>
        <location evidence="1">Nucleus</location>
    </subcellularLocation>
</comment>
<evidence type="ECO:0000256" key="6">
    <source>
        <dbReference type="ARBA" id="ARBA00023242"/>
    </source>
</evidence>
<comment type="similarity">
    <text evidence="3">Belongs to the CENP-L/IML3 family.</text>
</comment>
<evidence type="ECO:0000256" key="1">
    <source>
        <dbReference type="ARBA" id="ARBA00004123"/>
    </source>
</evidence>
<keyword evidence="5" id="KW-0158">Chromosome</keyword>
<keyword evidence="10" id="KW-1185">Reference proteome</keyword>
<gene>
    <name evidence="9" type="ORF">NXF25_008680</name>
</gene>
<keyword evidence="7" id="KW-0137">Centromere</keyword>
<evidence type="ECO:0000256" key="5">
    <source>
        <dbReference type="ARBA" id="ARBA00022454"/>
    </source>
</evidence>
<evidence type="ECO:0000256" key="2">
    <source>
        <dbReference type="ARBA" id="ARBA00004584"/>
    </source>
</evidence>
<sequence>MSSRRLSTARDRRRDASTSNYRKRKIVGRATTDYGANLTNTAYLSRGMLSLKKRKLFGQTPAKIMISQNPDLQEEAGYQIRFIITKQWTLNSVTPLHKFSYGQLQEYSKQLSNVITAQKEKRFILEGETDLTFQAKFSSFSVLKTEKKQAAILIEIMQRPQMVDDDEEEEKKVLVKVSTSVASIHSLGKIKIHHAQYLMGVLSLLTELALSKIL</sequence>
<protein>
    <recommendedName>
        <fullName evidence="4">Centromere protein L</fullName>
    </recommendedName>
</protein>
<evidence type="ECO:0000313" key="10">
    <source>
        <dbReference type="Proteomes" id="UP001474421"/>
    </source>
</evidence>
<dbReference type="InterPro" id="IPR025204">
    <property type="entry name" value="CENP-L"/>
</dbReference>
<evidence type="ECO:0000313" key="9">
    <source>
        <dbReference type="EMBL" id="KAK9403853.1"/>
    </source>
</evidence>
<feature type="region of interest" description="Disordered" evidence="8">
    <location>
        <begin position="1"/>
        <end position="24"/>
    </location>
</feature>
<reference evidence="9 10" key="1">
    <citation type="journal article" date="2024" name="Proc. Natl. Acad. Sci. U.S.A.">
        <title>The genetic regulatory architecture and epigenomic basis for age-related changes in rattlesnake venom.</title>
        <authorList>
            <person name="Hogan M.P."/>
            <person name="Holding M.L."/>
            <person name="Nystrom G.S."/>
            <person name="Colston T.J."/>
            <person name="Bartlett D.A."/>
            <person name="Mason A.J."/>
            <person name="Ellsworth S.A."/>
            <person name="Rautsaw R.M."/>
            <person name="Lawrence K.C."/>
            <person name="Strickland J.L."/>
            <person name="He B."/>
            <person name="Fraser P."/>
            <person name="Margres M.J."/>
            <person name="Gilbert D.M."/>
            <person name="Gibbs H.L."/>
            <person name="Parkinson C.L."/>
            <person name="Rokyta D.R."/>
        </authorList>
    </citation>
    <scope>NUCLEOTIDE SEQUENCE [LARGE SCALE GENOMIC DNA]</scope>
    <source>
        <strain evidence="9">DRR0105</strain>
    </source>
</reference>
<dbReference type="AlphaFoldDB" id="A0AAW1BPE8"/>
<dbReference type="EMBL" id="JAOTOJ010000003">
    <property type="protein sequence ID" value="KAK9403853.1"/>
    <property type="molecule type" value="Genomic_DNA"/>
</dbReference>
<dbReference type="GO" id="GO:0000775">
    <property type="term" value="C:chromosome, centromeric region"/>
    <property type="evidence" value="ECO:0007669"/>
    <property type="project" value="UniProtKB-SubCell"/>
</dbReference>
<evidence type="ECO:0000256" key="7">
    <source>
        <dbReference type="ARBA" id="ARBA00023328"/>
    </source>
</evidence>
<evidence type="ECO:0000256" key="3">
    <source>
        <dbReference type="ARBA" id="ARBA00011060"/>
    </source>
</evidence>
<evidence type="ECO:0000256" key="8">
    <source>
        <dbReference type="SAM" id="MobiDB-lite"/>
    </source>
</evidence>